<dbReference type="EMBL" id="GG738867">
    <property type="protein sequence ID" value="EFC44649.1"/>
    <property type="molecule type" value="Genomic_DNA"/>
</dbReference>
<dbReference type="GeneID" id="8848747"/>
<dbReference type="InterPro" id="IPR011042">
    <property type="entry name" value="6-blade_b-propeller_TolB-like"/>
</dbReference>
<name>D2VER8_NAEGR</name>
<dbReference type="InParanoid" id="D2VER8"/>
<dbReference type="RefSeq" id="XP_002677393.1">
    <property type="nucleotide sequence ID" value="XM_002677347.1"/>
</dbReference>
<proteinExistence type="predicted"/>
<sequence length="244" mass="27594">MAVFDLHSRKFLGYLEYNIKILCLCLEMNYDGNQNEALLFSKNHRLVKYDLKSLIDLSKLGSDSTKSSDSNNSLAPIWTSERERNAFGMCIDYSSNIENRKLYVCEDEEIIVYSAHNGLLITTIYISDAWGIRMNRNGDLIYSLFYKGILEIIKRPNLENLDFKKRDFVCGTDEGGSYYASGIAIDPNNGNIIAALHSLIVLFSPDGREIRRINTQSAQGCILDETSGTLYIASNGTKTIYVYN</sequence>
<reference evidence="1 2" key="1">
    <citation type="journal article" date="2010" name="Cell">
        <title>The genome of Naegleria gruberi illuminates early eukaryotic versatility.</title>
        <authorList>
            <person name="Fritz-Laylin L.K."/>
            <person name="Prochnik S.E."/>
            <person name="Ginger M.L."/>
            <person name="Dacks J.B."/>
            <person name="Carpenter M.L."/>
            <person name="Field M.C."/>
            <person name="Kuo A."/>
            <person name="Paredez A."/>
            <person name="Chapman J."/>
            <person name="Pham J."/>
            <person name="Shu S."/>
            <person name="Neupane R."/>
            <person name="Cipriano M."/>
            <person name="Mancuso J."/>
            <person name="Tu H."/>
            <person name="Salamov A."/>
            <person name="Lindquist E."/>
            <person name="Shapiro H."/>
            <person name="Lucas S."/>
            <person name="Grigoriev I.V."/>
            <person name="Cande W.Z."/>
            <person name="Fulton C."/>
            <person name="Rokhsar D.S."/>
            <person name="Dawson S.C."/>
        </authorList>
    </citation>
    <scope>NUCLEOTIDE SEQUENCE [LARGE SCALE GENOMIC DNA]</scope>
    <source>
        <strain evidence="1 2">NEG-M</strain>
    </source>
</reference>
<dbReference type="VEuPathDB" id="AmoebaDB:NAEGRDRAFT_67369"/>
<keyword evidence="2" id="KW-1185">Reference proteome</keyword>
<dbReference type="Gene3D" id="2.120.10.30">
    <property type="entry name" value="TolB, C-terminal domain"/>
    <property type="match status" value="1"/>
</dbReference>
<dbReference type="Proteomes" id="UP000006671">
    <property type="component" value="Unassembled WGS sequence"/>
</dbReference>
<dbReference type="SUPFAM" id="SSF101898">
    <property type="entry name" value="NHL repeat"/>
    <property type="match status" value="1"/>
</dbReference>
<evidence type="ECO:0000313" key="1">
    <source>
        <dbReference type="EMBL" id="EFC44649.1"/>
    </source>
</evidence>
<dbReference type="KEGG" id="ngr:NAEGRDRAFT_67369"/>
<accession>D2VER8</accession>
<dbReference type="AlphaFoldDB" id="D2VER8"/>
<evidence type="ECO:0000313" key="2">
    <source>
        <dbReference type="Proteomes" id="UP000006671"/>
    </source>
</evidence>
<organism evidence="2">
    <name type="scientific">Naegleria gruberi</name>
    <name type="common">Amoeba</name>
    <dbReference type="NCBI Taxonomy" id="5762"/>
    <lineage>
        <taxon>Eukaryota</taxon>
        <taxon>Discoba</taxon>
        <taxon>Heterolobosea</taxon>
        <taxon>Tetramitia</taxon>
        <taxon>Eutetramitia</taxon>
        <taxon>Vahlkampfiidae</taxon>
        <taxon>Naegleria</taxon>
    </lineage>
</organism>
<protein>
    <submittedName>
        <fullName evidence="1">Predicted protein</fullName>
    </submittedName>
</protein>
<gene>
    <name evidence="1" type="ORF">NAEGRDRAFT_67369</name>
</gene>